<feature type="signal peptide" evidence="1">
    <location>
        <begin position="1"/>
        <end position="22"/>
    </location>
</feature>
<dbReference type="InterPro" id="IPR002105">
    <property type="entry name" value="Dockerin_1_rpt"/>
</dbReference>
<dbReference type="Proteomes" id="UP000017396">
    <property type="component" value="Chromosome"/>
</dbReference>
<evidence type="ECO:0000259" key="2">
    <source>
        <dbReference type="PROSITE" id="PS51766"/>
    </source>
</evidence>
<protein>
    <recommendedName>
        <fullName evidence="2">Dockerin domain-containing protein</fullName>
    </recommendedName>
</protein>
<dbReference type="InterPro" id="IPR016134">
    <property type="entry name" value="Dockerin_dom"/>
</dbReference>
<accession>U5QFC3</accession>
<evidence type="ECO:0000256" key="1">
    <source>
        <dbReference type="SAM" id="SignalP"/>
    </source>
</evidence>
<dbReference type="InterPro" id="IPR036439">
    <property type="entry name" value="Dockerin_dom_sf"/>
</dbReference>
<keyword evidence="1" id="KW-0732">Signal</keyword>
<organism evidence="3 4">
    <name type="scientific">Gloeobacter kilaueensis (strain ATCC BAA-2537 / CCAP 1431/1 / ULC 316 / JS1)</name>
    <dbReference type="NCBI Taxonomy" id="1183438"/>
    <lineage>
        <taxon>Bacteria</taxon>
        <taxon>Bacillati</taxon>
        <taxon>Cyanobacteriota</taxon>
        <taxon>Cyanophyceae</taxon>
        <taxon>Gloeobacterales</taxon>
        <taxon>Gloeobacteraceae</taxon>
        <taxon>Gloeobacter</taxon>
    </lineage>
</organism>
<dbReference type="SUPFAM" id="SSF63446">
    <property type="entry name" value="Type I dockerin domain"/>
    <property type="match status" value="1"/>
</dbReference>
<reference evidence="3 4" key="1">
    <citation type="journal article" date="2013" name="PLoS ONE">
        <title>Cultivation and Complete Genome Sequencing of Gloeobacter kilaueensis sp. nov., from a Lava Cave in Kilauea Caldera, Hawai'i.</title>
        <authorList>
            <person name="Saw J.H."/>
            <person name="Schatz M."/>
            <person name="Brown M.V."/>
            <person name="Kunkel D.D."/>
            <person name="Foster J.S."/>
            <person name="Shick H."/>
            <person name="Christensen S."/>
            <person name="Hou S."/>
            <person name="Wan X."/>
            <person name="Donachie S.P."/>
        </authorList>
    </citation>
    <scope>NUCLEOTIDE SEQUENCE [LARGE SCALE GENOMIC DNA]</scope>
    <source>
        <strain evidence="4">JS</strain>
    </source>
</reference>
<dbReference type="PROSITE" id="PS00018">
    <property type="entry name" value="EF_HAND_1"/>
    <property type="match status" value="1"/>
</dbReference>
<feature type="domain" description="Dockerin" evidence="2">
    <location>
        <begin position="20"/>
        <end position="87"/>
    </location>
</feature>
<evidence type="ECO:0000313" key="3">
    <source>
        <dbReference type="EMBL" id="AGY57641.1"/>
    </source>
</evidence>
<dbReference type="PATRIC" id="fig|1183438.3.peg.1375"/>
<dbReference type="EMBL" id="CP003587">
    <property type="protein sequence ID" value="AGY57641.1"/>
    <property type="molecule type" value="Genomic_DNA"/>
</dbReference>
<sequence>MLRVASLVGLTVVVTLAVPAWAESGDINGDGRVDKRDIELIDGYLSGTQLLQDDQIAAADADRDGKITQNDRDLLQRRISGLAVRPATADPPRGRSAARTKTAAVPGRAAIDLTSADTGVVVDKATGEPLAGVEVALPDEGITVRTDSQGRFQLPRSSAGKILTARATDYAPAAVAGGSSGGYQLQLERLSPRLTVLDDNLIHLGDNSFGPGSANYAEFRLPARGRSYVRTFNLARVPQRDMILRIGSVIGLDTPESVAAGQSQLPLYGAPSEGLRISLNGQTIKQVLLNGDNIAVLVPRWLLQAGSNELRLETHAIGGSGSRTIISSRRGIGLGGLLGGLFGLGGDMGYPMDNTPDYDDLEFAHLVLEDPSGGN</sequence>
<dbReference type="InterPro" id="IPR008969">
    <property type="entry name" value="CarboxyPept-like_regulatory"/>
</dbReference>
<dbReference type="STRING" id="1183438.GKIL_1395"/>
<evidence type="ECO:0000313" key="4">
    <source>
        <dbReference type="Proteomes" id="UP000017396"/>
    </source>
</evidence>
<dbReference type="KEGG" id="glj:GKIL_1395"/>
<gene>
    <name evidence="3" type="ORF">GKIL_1395</name>
</gene>
<dbReference type="AlphaFoldDB" id="U5QFC3"/>
<dbReference type="eggNOG" id="ENOG5033UJH">
    <property type="taxonomic scope" value="Bacteria"/>
</dbReference>
<dbReference type="GO" id="GO:0004553">
    <property type="term" value="F:hydrolase activity, hydrolyzing O-glycosyl compounds"/>
    <property type="evidence" value="ECO:0007669"/>
    <property type="project" value="InterPro"/>
</dbReference>
<name>U5QFC3_GLOK1</name>
<dbReference type="HOGENOM" id="CLU_762399_0_0_3"/>
<dbReference type="Gene3D" id="2.60.40.1120">
    <property type="entry name" value="Carboxypeptidase-like, regulatory domain"/>
    <property type="match status" value="1"/>
</dbReference>
<dbReference type="RefSeq" id="WP_023172738.1">
    <property type="nucleotide sequence ID" value="NC_022600.1"/>
</dbReference>
<feature type="chain" id="PRO_5004663900" description="Dockerin domain-containing protein" evidence="1">
    <location>
        <begin position="23"/>
        <end position="375"/>
    </location>
</feature>
<proteinExistence type="predicted"/>
<dbReference type="GO" id="GO:0000272">
    <property type="term" value="P:polysaccharide catabolic process"/>
    <property type="evidence" value="ECO:0007669"/>
    <property type="project" value="InterPro"/>
</dbReference>
<keyword evidence="4" id="KW-1185">Reference proteome</keyword>
<dbReference type="Pfam" id="PF00404">
    <property type="entry name" value="Dockerin_1"/>
    <property type="match status" value="1"/>
</dbReference>
<dbReference type="OrthoDB" id="9758472at2"/>
<dbReference type="PROSITE" id="PS51766">
    <property type="entry name" value="DOCKERIN"/>
    <property type="match status" value="1"/>
</dbReference>
<dbReference type="Gene3D" id="1.10.1330.10">
    <property type="entry name" value="Dockerin domain"/>
    <property type="match status" value="1"/>
</dbReference>
<dbReference type="SUPFAM" id="SSF49464">
    <property type="entry name" value="Carboxypeptidase regulatory domain-like"/>
    <property type="match status" value="1"/>
</dbReference>
<dbReference type="InterPro" id="IPR018247">
    <property type="entry name" value="EF_Hand_1_Ca_BS"/>
</dbReference>